<name>A0ABR3EK52_9AGAR</name>
<comment type="caution">
    <text evidence="1">The sequence shown here is derived from an EMBL/GenBank/DDBJ whole genome shotgun (WGS) entry which is preliminary data.</text>
</comment>
<reference evidence="1 2" key="1">
    <citation type="submission" date="2024-02" db="EMBL/GenBank/DDBJ databases">
        <title>A draft genome for the cacao thread blight pathogen Marasmius crinis-equi.</title>
        <authorList>
            <person name="Cohen S.P."/>
            <person name="Baruah I.K."/>
            <person name="Amoako-Attah I."/>
            <person name="Bukari Y."/>
            <person name="Meinhardt L.W."/>
            <person name="Bailey B.A."/>
        </authorList>
    </citation>
    <scope>NUCLEOTIDE SEQUENCE [LARGE SCALE GENOMIC DNA]</scope>
    <source>
        <strain evidence="1 2">GH-76</strain>
    </source>
</reference>
<proteinExistence type="predicted"/>
<evidence type="ECO:0000313" key="1">
    <source>
        <dbReference type="EMBL" id="KAL0563271.1"/>
    </source>
</evidence>
<dbReference type="Proteomes" id="UP001465976">
    <property type="component" value="Unassembled WGS sequence"/>
</dbReference>
<protein>
    <recommendedName>
        <fullName evidence="3">GAF domain-containing protein</fullName>
    </recommendedName>
</protein>
<keyword evidence="2" id="KW-1185">Reference proteome</keyword>
<accession>A0ABR3EK52</accession>
<evidence type="ECO:0000313" key="2">
    <source>
        <dbReference type="Proteomes" id="UP001465976"/>
    </source>
</evidence>
<gene>
    <name evidence="1" type="ORF">V5O48_018803</name>
</gene>
<sequence>MTSPDNAQSRVLNHYRGRFADIRHTLLRQDLPSAQVKALLTELLRALDWPLGFRIFTADRRVLINLRNCLEVAIVNHARVYKFNGETNISKRQLLVQTRLLCDTWLAYPEGSVGPNLNTDLGLIHVPLHRKGSQFFITPAGTVRNLLAFYSDSFSNQALHNHCVALGI</sequence>
<dbReference type="EMBL" id="JBAHYK010003714">
    <property type="protein sequence ID" value="KAL0563271.1"/>
    <property type="molecule type" value="Genomic_DNA"/>
</dbReference>
<organism evidence="1 2">
    <name type="scientific">Marasmius crinis-equi</name>
    <dbReference type="NCBI Taxonomy" id="585013"/>
    <lineage>
        <taxon>Eukaryota</taxon>
        <taxon>Fungi</taxon>
        <taxon>Dikarya</taxon>
        <taxon>Basidiomycota</taxon>
        <taxon>Agaricomycotina</taxon>
        <taxon>Agaricomycetes</taxon>
        <taxon>Agaricomycetidae</taxon>
        <taxon>Agaricales</taxon>
        <taxon>Marasmiineae</taxon>
        <taxon>Marasmiaceae</taxon>
        <taxon>Marasmius</taxon>
    </lineage>
</organism>
<evidence type="ECO:0008006" key="3">
    <source>
        <dbReference type="Google" id="ProtNLM"/>
    </source>
</evidence>